<dbReference type="CDD" id="cd08501">
    <property type="entry name" value="PBP2_Lpqw"/>
    <property type="match status" value="1"/>
</dbReference>
<dbReference type="PANTHER" id="PTHR30290:SF65">
    <property type="entry name" value="MONOACYL PHOSPHATIDYLINOSITOL TETRAMANNOSIDE-BINDING PROTEIN LPQW-RELATED"/>
    <property type="match status" value="1"/>
</dbReference>
<dbReference type="InterPro" id="IPR030678">
    <property type="entry name" value="Peptide/Ni-bd"/>
</dbReference>
<evidence type="ECO:0000313" key="4">
    <source>
        <dbReference type="Proteomes" id="UP000176288"/>
    </source>
</evidence>
<dbReference type="PANTHER" id="PTHR30290">
    <property type="entry name" value="PERIPLASMIC BINDING COMPONENT OF ABC TRANSPORTER"/>
    <property type="match status" value="1"/>
</dbReference>
<dbReference type="Gene3D" id="3.10.105.10">
    <property type="entry name" value="Dipeptide-binding Protein, Domain 3"/>
    <property type="match status" value="1"/>
</dbReference>
<keyword evidence="4" id="KW-1185">Reference proteome</keyword>
<organism evidence="3 4">
    <name type="scientific">Boudabousia tangfeifanii</name>
    <dbReference type="NCBI Taxonomy" id="1912795"/>
    <lineage>
        <taxon>Bacteria</taxon>
        <taxon>Bacillati</taxon>
        <taxon>Actinomycetota</taxon>
        <taxon>Actinomycetes</taxon>
        <taxon>Actinomycetales</taxon>
        <taxon>Actinomycetaceae</taxon>
        <taxon>Boudabousia</taxon>
    </lineage>
</organism>
<dbReference type="GO" id="GO:0015833">
    <property type="term" value="P:peptide transport"/>
    <property type="evidence" value="ECO:0007669"/>
    <property type="project" value="TreeGrafter"/>
</dbReference>
<dbReference type="PIRSF" id="PIRSF002741">
    <property type="entry name" value="MppA"/>
    <property type="match status" value="1"/>
</dbReference>
<dbReference type="AlphaFoldDB" id="A0A1D9MJN2"/>
<dbReference type="Proteomes" id="UP000176288">
    <property type="component" value="Chromosome"/>
</dbReference>
<dbReference type="OrthoDB" id="7888869at2"/>
<name>A0A1D9MJN2_9ACTO</name>
<dbReference type="SUPFAM" id="SSF53850">
    <property type="entry name" value="Periplasmic binding protein-like II"/>
    <property type="match status" value="1"/>
</dbReference>
<dbReference type="InterPro" id="IPR000914">
    <property type="entry name" value="SBP_5_dom"/>
</dbReference>
<dbReference type="Gene3D" id="3.90.76.10">
    <property type="entry name" value="Dipeptide-binding Protein, Domain 1"/>
    <property type="match status" value="1"/>
</dbReference>
<sequence length="557" mass="61838">MNRLVKATAILAASTAMVLAGCGSNADEKSEIKVKASDYNKVKYEDLKDGGTLTFALGAVPEQMNPFQANADAETTGIWRWYNAQVALYDDNAEWYPNPAYVTNYKEEVKDGKTVVTYDLNDKAVFNDGTPIDWKVWEATWKAQNGSNEEYQVSEPDGYVDIESLTRGENDFQVVVTYKSTFPWWKKTFESLLHPKVAADPKLYNEGYINNPHPEWGTGPYKLEAFDSKGGTVSVVPNEKWWGQPGKLDRVLMRALDPQAEITAFKNGELDIAAVGNKERLDQTKDMKDLARYNSTSTGETLLQINSKRPHMDDKNVRTAIFQAISRPTLLDIRFQGMGWSEPPLGSLTMKPSQKGYENNVGEYGNFDLEHAKKLLDEAGWKLEDGKTYRTKDGEELSVLIPSFSTSATLKALYDGIQSMLKNAGVKMVVDQRKPADFQRTMKDRDFDLVLSGLRQSNPFGMADVGQIYFSDSALSKTGLGSKEIDEKIRKSLDASTADEAIKLGNEAEKAALDQVGWLPLSVGPTMVATKKGLANQGAMGYTIVPKELIGWAKDAK</sequence>
<dbReference type="PROSITE" id="PS51257">
    <property type="entry name" value="PROKAR_LIPOPROTEIN"/>
    <property type="match status" value="1"/>
</dbReference>
<dbReference type="GO" id="GO:1904680">
    <property type="term" value="F:peptide transmembrane transporter activity"/>
    <property type="evidence" value="ECO:0007669"/>
    <property type="project" value="TreeGrafter"/>
</dbReference>
<feature type="domain" description="Solute-binding protein family 5" evidence="2">
    <location>
        <begin position="107"/>
        <end position="471"/>
    </location>
</feature>
<feature type="chain" id="PRO_5009443792" description="Solute-binding protein family 5 domain-containing protein" evidence="1">
    <location>
        <begin position="27"/>
        <end position="557"/>
    </location>
</feature>
<feature type="signal peptide" evidence="1">
    <location>
        <begin position="1"/>
        <end position="26"/>
    </location>
</feature>
<gene>
    <name evidence="3" type="ORF">BK816_03195</name>
</gene>
<evidence type="ECO:0000256" key="1">
    <source>
        <dbReference type="SAM" id="SignalP"/>
    </source>
</evidence>
<evidence type="ECO:0000313" key="3">
    <source>
        <dbReference type="EMBL" id="AOZ72418.1"/>
    </source>
</evidence>
<dbReference type="InterPro" id="IPR039424">
    <property type="entry name" value="SBP_5"/>
</dbReference>
<protein>
    <recommendedName>
        <fullName evidence="2">Solute-binding protein family 5 domain-containing protein</fullName>
    </recommendedName>
</protein>
<dbReference type="RefSeq" id="WP_071163884.1">
    <property type="nucleotide sequence ID" value="NZ_CP017812.1"/>
</dbReference>
<dbReference type="GO" id="GO:0043190">
    <property type="term" value="C:ATP-binding cassette (ABC) transporter complex"/>
    <property type="evidence" value="ECO:0007669"/>
    <property type="project" value="InterPro"/>
</dbReference>
<reference evidence="3 4" key="1">
    <citation type="submission" date="2016-10" db="EMBL/GenBank/DDBJ databases">
        <title>Actinomyces aegypiusis sp. nov., isolated from the Aegypius monachus in Qinghai Tibet Plateau China.</title>
        <authorList>
            <person name="Wang Y."/>
        </authorList>
    </citation>
    <scope>NUCLEOTIDE SEQUENCE [LARGE SCALE GENOMIC DNA]</scope>
    <source>
        <strain evidence="3 4">VUL4_3</strain>
    </source>
</reference>
<evidence type="ECO:0000259" key="2">
    <source>
        <dbReference type="Pfam" id="PF00496"/>
    </source>
</evidence>
<dbReference type="STRING" id="1912795.BK816_03195"/>
<dbReference type="GO" id="GO:0042597">
    <property type="term" value="C:periplasmic space"/>
    <property type="evidence" value="ECO:0007669"/>
    <property type="project" value="UniProtKB-ARBA"/>
</dbReference>
<dbReference type="EMBL" id="CP017812">
    <property type="protein sequence ID" value="AOZ72418.1"/>
    <property type="molecule type" value="Genomic_DNA"/>
</dbReference>
<accession>A0A1D9MJN2</accession>
<dbReference type="KEGG" id="avu:BK816_03195"/>
<proteinExistence type="predicted"/>
<dbReference type="Pfam" id="PF00496">
    <property type="entry name" value="SBP_bac_5"/>
    <property type="match status" value="1"/>
</dbReference>
<keyword evidence="1" id="KW-0732">Signal</keyword>